<accession>F3YVV4</accession>
<evidence type="ECO:0000313" key="3">
    <source>
        <dbReference type="EMBL" id="EGJ48912.1"/>
    </source>
</evidence>
<organism evidence="3 4">
    <name type="scientific">Desulfocurvibacter africanus subsp. africanus str. Walvis Bay</name>
    <dbReference type="NCBI Taxonomy" id="690850"/>
    <lineage>
        <taxon>Bacteria</taxon>
        <taxon>Pseudomonadati</taxon>
        <taxon>Thermodesulfobacteriota</taxon>
        <taxon>Desulfovibrionia</taxon>
        <taxon>Desulfovibrionales</taxon>
        <taxon>Desulfovibrionaceae</taxon>
        <taxon>Desulfocurvibacter</taxon>
    </lineage>
</organism>
<keyword evidence="1" id="KW-0472">Membrane</keyword>
<feature type="transmembrane region" description="Helical" evidence="1">
    <location>
        <begin position="65"/>
        <end position="87"/>
    </location>
</feature>
<gene>
    <name evidence="3" type="ORF">Desaf_0559</name>
</gene>
<feature type="transmembrane region" description="Helical" evidence="1">
    <location>
        <begin position="235"/>
        <end position="259"/>
    </location>
</feature>
<evidence type="ECO:0000313" key="4">
    <source>
        <dbReference type="Proteomes" id="UP000007844"/>
    </source>
</evidence>
<dbReference type="RefSeq" id="WP_014258752.1">
    <property type="nucleotide sequence ID" value="NC_016629.1"/>
</dbReference>
<dbReference type="InterPro" id="IPR012429">
    <property type="entry name" value="HGSNAT_cat"/>
</dbReference>
<keyword evidence="4" id="KW-1185">Reference proteome</keyword>
<dbReference type="Pfam" id="PF07786">
    <property type="entry name" value="HGSNAT_cat"/>
    <property type="match status" value="1"/>
</dbReference>
<feature type="transmembrane region" description="Helical" evidence="1">
    <location>
        <begin position="344"/>
        <end position="364"/>
    </location>
</feature>
<feature type="transmembrane region" description="Helical" evidence="1">
    <location>
        <begin position="318"/>
        <end position="338"/>
    </location>
</feature>
<name>F3YVV4_DESAF</name>
<feature type="transmembrane region" description="Helical" evidence="1">
    <location>
        <begin position="160"/>
        <end position="181"/>
    </location>
</feature>
<feature type="transmembrane region" description="Helical" evidence="1">
    <location>
        <begin position="99"/>
        <end position="117"/>
    </location>
</feature>
<dbReference type="AlphaFoldDB" id="F3YVV4"/>
<dbReference type="PANTHER" id="PTHR40407:SF1">
    <property type="entry name" value="HEPARAN-ALPHA-GLUCOSAMINIDE N-ACETYLTRANSFERASE CATALYTIC DOMAIN-CONTAINING PROTEIN"/>
    <property type="match status" value="1"/>
</dbReference>
<dbReference type="HOGENOM" id="CLU_054519_0_0_7"/>
<proteinExistence type="predicted"/>
<feature type="domain" description="Heparan-alpha-glucosaminide N-acetyltransferase catalytic" evidence="2">
    <location>
        <begin position="13"/>
        <end position="231"/>
    </location>
</feature>
<sequence>MNREIDQSVPLGRLAAFDLGRGLIMLLMALDHANSMAGLGTQRGGEFWGGQFPDYASLPAFLTRAVSHMCAPGFALLMGAGMALLAMRTRGTDGNTVGMVGRFALRGALLMALQFTLENWAWRLGARFPYGGGIYVGVLAMLGTCMLLTGPLARMNAGALLTLALAAMGLGWLLLPPFAHWGEPVPLWLRLLAVPGRDNGIIVLYPLLPWLGIVLAGMAMGRALQRDAGAKLSRLPLIGLGLLLLFALMRAWGGVPANLRPLPDDHLWSFLYAVKYPPSPAFLCLTLGEFLLVLGLLHRLSTCAGCTPLRLLQAVGRSALPFYILHLWLYALLGWIAAPGVGLAGVYLVWLAGLAPLLPACLAWSRFRASRPDGSAWRLL</sequence>
<feature type="transmembrane region" description="Helical" evidence="1">
    <location>
        <begin position="201"/>
        <end position="223"/>
    </location>
</feature>
<dbReference type="STRING" id="690850.Desaf_0559"/>
<feature type="transmembrane region" description="Helical" evidence="1">
    <location>
        <begin position="279"/>
        <end position="297"/>
    </location>
</feature>
<dbReference type="PANTHER" id="PTHR40407">
    <property type="entry name" value="MEMBRANE PROTEIN-LIKE PROTEIN"/>
    <property type="match status" value="1"/>
</dbReference>
<dbReference type="eggNOG" id="COG3503">
    <property type="taxonomic scope" value="Bacteria"/>
</dbReference>
<reference evidence="3 4" key="1">
    <citation type="journal article" date="2011" name="J. Bacteriol.">
        <title>Genome sequence of the mercury-methylating and pleomorphic Desulfovibrio africanus Strain Walvis Bay.</title>
        <authorList>
            <person name="Brown S.D."/>
            <person name="Wall J.D."/>
            <person name="Kucken A.M."/>
            <person name="Gilmour C.C."/>
            <person name="Podar M."/>
            <person name="Brandt C.C."/>
            <person name="Teshima H."/>
            <person name="Detter J.C."/>
            <person name="Han C.S."/>
            <person name="Land M.L."/>
            <person name="Lucas S."/>
            <person name="Han J."/>
            <person name="Pennacchio L."/>
            <person name="Nolan M."/>
            <person name="Pitluck S."/>
            <person name="Woyke T."/>
            <person name="Goodwin L."/>
            <person name="Palumbo A.V."/>
            <person name="Elias D.A."/>
        </authorList>
    </citation>
    <scope>NUCLEOTIDE SEQUENCE [LARGE SCALE GENOMIC DNA]</scope>
    <source>
        <strain evidence="3 4">Walvis Bay</strain>
    </source>
</reference>
<dbReference type="KEGG" id="daf:Desaf_0559"/>
<dbReference type="Proteomes" id="UP000007844">
    <property type="component" value="Chromosome"/>
</dbReference>
<protein>
    <recommendedName>
        <fullName evidence="2">Heparan-alpha-glucosaminide N-acetyltransferase catalytic domain-containing protein</fullName>
    </recommendedName>
</protein>
<evidence type="ECO:0000256" key="1">
    <source>
        <dbReference type="SAM" id="Phobius"/>
    </source>
</evidence>
<keyword evidence="1" id="KW-1133">Transmembrane helix</keyword>
<keyword evidence="1" id="KW-0812">Transmembrane</keyword>
<feature type="transmembrane region" description="Helical" evidence="1">
    <location>
        <begin position="129"/>
        <end position="148"/>
    </location>
</feature>
<evidence type="ECO:0000259" key="2">
    <source>
        <dbReference type="Pfam" id="PF07786"/>
    </source>
</evidence>
<dbReference type="EMBL" id="CP003221">
    <property type="protein sequence ID" value="EGJ48912.1"/>
    <property type="molecule type" value="Genomic_DNA"/>
</dbReference>